<protein>
    <recommendedName>
        <fullName evidence="4">Chitooligosaccharide deacetylase</fullName>
    </recommendedName>
    <alternativeName>
        <fullName evidence="6">Nodulation protein B</fullName>
    </alternativeName>
</protein>
<dbReference type="InterPro" id="IPR051398">
    <property type="entry name" value="Polysacch_Deacetylase"/>
</dbReference>
<evidence type="ECO:0000313" key="9">
    <source>
        <dbReference type="Proteomes" id="UP000190675"/>
    </source>
</evidence>
<comment type="function">
    <text evidence="1">Is involved in generating a small heat-stable compound (Nod), an acylated oligomer of N-acetylglucosamine, that stimulates mitosis in various plant protoplasts.</text>
</comment>
<dbReference type="InterPro" id="IPR011330">
    <property type="entry name" value="Glyco_hydro/deAcase_b/a-brl"/>
</dbReference>
<reference evidence="8 9" key="1">
    <citation type="submission" date="2016-11" db="EMBL/GenBank/DDBJ databases">
        <authorList>
            <person name="Jaros S."/>
            <person name="Januszkiewicz K."/>
            <person name="Wedrychowicz H."/>
        </authorList>
    </citation>
    <scope>NUCLEOTIDE SEQUENCE [LARGE SCALE GENOMIC DNA]</scope>
    <source>
        <strain evidence="8 9">GAS242</strain>
    </source>
</reference>
<dbReference type="CDD" id="cd10967">
    <property type="entry name" value="CE4_GLA_like_6s"/>
    <property type="match status" value="1"/>
</dbReference>
<name>A0A1M5Q7P9_9BRAD</name>
<dbReference type="GO" id="GO:0016810">
    <property type="term" value="F:hydrolase activity, acting on carbon-nitrogen (but not peptide) bonds"/>
    <property type="evidence" value="ECO:0007669"/>
    <property type="project" value="InterPro"/>
</dbReference>
<evidence type="ECO:0000256" key="6">
    <source>
        <dbReference type="ARBA" id="ARBA00032976"/>
    </source>
</evidence>
<sequence length="264" mass="29576">MKPATFITTSWDDGHPLDLRVAELLSKHGLRGTFYIPMTAENETMPAAQIRELSLAFEIGAHTLHHAVLTEATEQKAWQEIAGSKSWLESNTGLPCLMFCPPKGKYTNRHLDIARKAGYLGVRNVELLSLDFPRKNAGIMLLPTTIQAYPHGSLAFAKNAVKRLALKNLLRLTTRGRSTDWPALARSLLHESLRYGGVFHLWGHSWELQETEQWHRLDEALRYMSEFASQAPSLTNGQICQRALSASAHVEETAPKVNAIRSEL</sequence>
<dbReference type="PANTHER" id="PTHR34216:SF3">
    <property type="entry name" value="POLY-BETA-1,6-N-ACETYL-D-GLUCOSAMINE N-DEACETYLASE"/>
    <property type="match status" value="1"/>
</dbReference>
<evidence type="ECO:0000256" key="1">
    <source>
        <dbReference type="ARBA" id="ARBA00003236"/>
    </source>
</evidence>
<dbReference type="SUPFAM" id="SSF88713">
    <property type="entry name" value="Glycoside hydrolase/deacetylase"/>
    <property type="match status" value="1"/>
</dbReference>
<evidence type="ECO:0000256" key="4">
    <source>
        <dbReference type="ARBA" id="ARBA00020071"/>
    </source>
</evidence>
<dbReference type="EMBL" id="LT670818">
    <property type="protein sequence ID" value="SHH09493.1"/>
    <property type="molecule type" value="Genomic_DNA"/>
</dbReference>
<accession>A0A1M5Q7P9</accession>
<feature type="domain" description="NodB homology" evidence="7">
    <location>
        <begin position="3"/>
        <end position="264"/>
    </location>
</feature>
<dbReference type="Proteomes" id="UP000190675">
    <property type="component" value="Chromosome I"/>
</dbReference>
<dbReference type="RefSeq" id="WP_172899986.1">
    <property type="nucleotide sequence ID" value="NZ_LT670818.1"/>
</dbReference>
<comment type="subcellular location">
    <subcellularLocation>
        <location evidence="2">Secreted</location>
    </subcellularLocation>
</comment>
<gene>
    <name evidence="8" type="ORF">SAMN05444169_5710</name>
</gene>
<evidence type="ECO:0000256" key="3">
    <source>
        <dbReference type="ARBA" id="ARBA00010973"/>
    </source>
</evidence>
<dbReference type="GO" id="GO:0005975">
    <property type="term" value="P:carbohydrate metabolic process"/>
    <property type="evidence" value="ECO:0007669"/>
    <property type="project" value="InterPro"/>
</dbReference>
<evidence type="ECO:0000256" key="2">
    <source>
        <dbReference type="ARBA" id="ARBA00004613"/>
    </source>
</evidence>
<keyword evidence="5" id="KW-0732">Signal</keyword>
<dbReference type="Gene3D" id="3.20.20.370">
    <property type="entry name" value="Glycoside hydrolase/deacetylase"/>
    <property type="match status" value="1"/>
</dbReference>
<evidence type="ECO:0000256" key="5">
    <source>
        <dbReference type="ARBA" id="ARBA00022729"/>
    </source>
</evidence>
<proteinExistence type="inferred from homology"/>
<dbReference type="AlphaFoldDB" id="A0A1M5Q7P9"/>
<evidence type="ECO:0000313" key="8">
    <source>
        <dbReference type="EMBL" id="SHH09493.1"/>
    </source>
</evidence>
<evidence type="ECO:0000259" key="7">
    <source>
        <dbReference type="PROSITE" id="PS51677"/>
    </source>
</evidence>
<dbReference type="InterPro" id="IPR002509">
    <property type="entry name" value="NODB_dom"/>
</dbReference>
<dbReference type="GO" id="GO:0005576">
    <property type="term" value="C:extracellular region"/>
    <property type="evidence" value="ECO:0007669"/>
    <property type="project" value="UniProtKB-SubCell"/>
</dbReference>
<comment type="similarity">
    <text evidence="3">Belongs to the polysaccharide deacetylase family.</text>
</comment>
<dbReference type="PANTHER" id="PTHR34216">
    <property type="match status" value="1"/>
</dbReference>
<dbReference type="Pfam" id="PF01522">
    <property type="entry name" value="Polysacc_deac_1"/>
    <property type="match status" value="1"/>
</dbReference>
<organism evidence="8 9">
    <name type="scientific">Bradyrhizobium erythrophlei</name>
    <dbReference type="NCBI Taxonomy" id="1437360"/>
    <lineage>
        <taxon>Bacteria</taxon>
        <taxon>Pseudomonadati</taxon>
        <taxon>Pseudomonadota</taxon>
        <taxon>Alphaproteobacteria</taxon>
        <taxon>Hyphomicrobiales</taxon>
        <taxon>Nitrobacteraceae</taxon>
        <taxon>Bradyrhizobium</taxon>
    </lineage>
</organism>
<dbReference type="PROSITE" id="PS51677">
    <property type="entry name" value="NODB"/>
    <property type="match status" value="1"/>
</dbReference>